<feature type="signal peptide" evidence="1">
    <location>
        <begin position="1"/>
        <end position="20"/>
    </location>
</feature>
<name>A0A2G3DS87_9FIRM</name>
<dbReference type="RefSeq" id="WP_090155405.1">
    <property type="nucleotide sequence ID" value="NZ_PDYF01000083.1"/>
</dbReference>
<dbReference type="InterPro" id="IPR050490">
    <property type="entry name" value="Bact_solute-bd_prot1"/>
</dbReference>
<dbReference type="EMBL" id="PDYF01000083">
    <property type="protein sequence ID" value="PHU33733.1"/>
    <property type="molecule type" value="Genomic_DNA"/>
</dbReference>
<reference evidence="2 3" key="2">
    <citation type="submission" date="2017-10" db="EMBL/GenBank/DDBJ databases">
        <authorList>
            <person name="Banno H."/>
            <person name="Chua N.-H."/>
        </authorList>
    </citation>
    <scope>NUCLEOTIDE SEQUENCE [LARGE SCALE GENOMIC DNA]</scope>
    <source>
        <strain evidence="2 3">JK626</strain>
    </source>
</reference>
<gene>
    <name evidence="2" type="ORF">CSX01_14465</name>
</gene>
<accession>A0A2G3DS87</accession>
<dbReference type="Proteomes" id="UP000225889">
    <property type="component" value="Unassembled WGS sequence"/>
</dbReference>
<comment type="caution">
    <text evidence="2">The sequence shown here is derived from an EMBL/GenBank/DDBJ whole genome shotgun (WGS) entry which is preliminary data.</text>
</comment>
<proteinExistence type="predicted"/>
<dbReference type="PANTHER" id="PTHR43649">
    <property type="entry name" value="ARABINOSE-BINDING PROTEIN-RELATED"/>
    <property type="match status" value="1"/>
</dbReference>
<sequence>MKKRLVSLLAMATMTASMFAACGTTDMGGEAATEEKEPATAEEIDAEAAAVDLGEDTGKVLNIYVWNEEFKSRVTDHYPNYEEVDATHGKIGDVDVVWQITENAGNAYQDNLDAALKGQADAADDDKVDIFLIEADYASKYCDTDYTMPLSDLGITSSDLADQYEYTQTIVKDSSGRIKGSSWQAASAGLIYNRDIAKEVLGTEEPDEVQAAVADWDKYNEAAKKMADAGYTMCSVMDTYRTYSNNVSGQWVQDGKVVVDDNIMNWVDDSMALVEDKAETTYALWGDDWAKGKYPEGKQFCYFGPAWFFNFCLDVDKEGTVANDGRWGFCEGPQSYYWGGTWICAAAGTDNPNLVKDIILTMTTDQAVLKEIATADLDCVNSKTVLGELANSDEGNMDILGGQNPYAQLAAGAEGIDLSNLSPYDQGCNEEFQNAMKNYFEGNATKEEALDLFKKAISEKYPTLTVE</sequence>
<dbReference type="SUPFAM" id="SSF53850">
    <property type="entry name" value="Periplasmic binding protein-like II"/>
    <property type="match status" value="1"/>
</dbReference>
<dbReference type="PROSITE" id="PS51257">
    <property type="entry name" value="PROKAR_LIPOPROTEIN"/>
    <property type="match status" value="1"/>
</dbReference>
<reference evidence="2 3" key="1">
    <citation type="submission" date="2017-10" db="EMBL/GenBank/DDBJ databases">
        <title>Resolving the taxonomy of Roseburia spp., Eubacterium rectale and Agathobacter spp. through phylogenomic analysis.</title>
        <authorList>
            <person name="Sheridan P.O."/>
            <person name="Walker A.W."/>
            <person name="Duncan S.H."/>
            <person name="Scott K.P."/>
            <person name="Toole P.W.O."/>
            <person name="Luis P."/>
            <person name="Flint H.J."/>
        </authorList>
    </citation>
    <scope>NUCLEOTIDE SEQUENCE [LARGE SCALE GENOMIC DNA]</scope>
    <source>
        <strain evidence="2 3">JK626</strain>
    </source>
</reference>
<evidence type="ECO:0000313" key="3">
    <source>
        <dbReference type="Proteomes" id="UP000225889"/>
    </source>
</evidence>
<dbReference type="Gene3D" id="3.40.190.10">
    <property type="entry name" value="Periplasmic binding protein-like II"/>
    <property type="match status" value="1"/>
</dbReference>
<dbReference type="PANTHER" id="PTHR43649:SF12">
    <property type="entry name" value="DIACETYLCHITOBIOSE BINDING PROTEIN DASA"/>
    <property type="match status" value="1"/>
</dbReference>
<protein>
    <submittedName>
        <fullName evidence="2">ABC transporter substrate-binding protein</fullName>
    </submittedName>
</protein>
<keyword evidence="1" id="KW-0732">Signal</keyword>
<evidence type="ECO:0000256" key="1">
    <source>
        <dbReference type="SAM" id="SignalP"/>
    </source>
</evidence>
<organism evidence="2 3">
    <name type="scientific">Pseudobutyrivibrio ruminis</name>
    <dbReference type="NCBI Taxonomy" id="46206"/>
    <lineage>
        <taxon>Bacteria</taxon>
        <taxon>Bacillati</taxon>
        <taxon>Bacillota</taxon>
        <taxon>Clostridia</taxon>
        <taxon>Lachnospirales</taxon>
        <taxon>Lachnospiraceae</taxon>
        <taxon>Pseudobutyrivibrio</taxon>
    </lineage>
</organism>
<dbReference type="AlphaFoldDB" id="A0A2G3DS87"/>
<feature type="chain" id="PRO_5038924406" evidence="1">
    <location>
        <begin position="21"/>
        <end position="467"/>
    </location>
</feature>
<evidence type="ECO:0000313" key="2">
    <source>
        <dbReference type="EMBL" id="PHU33733.1"/>
    </source>
</evidence>